<dbReference type="RefSeq" id="WP_137030628.1">
    <property type="nucleotide sequence ID" value="NZ_SZNK01000001.1"/>
</dbReference>
<evidence type="ECO:0000313" key="2">
    <source>
        <dbReference type="Proteomes" id="UP000307841"/>
    </source>
</evidence>
<dbReference type="EMBL" id="SZNK01000001">
    <property type="protein sequence ID" value="TKI57184.1"/>
    <property type="molecule type" value="Genomic_DNA"/>
</dbReference>
<reference evidence="1 2" key="1">
    <citation type="submission" date="2019-04" db="EMBL/GenBank/DDBJ databases">
        <title>Whole genome sequencing of Brevibacillus sp. TGS2-1.</title>
        <authorList>
            <person name="Choi A."/>
        </authorList>
    </citation>
    <scope>NUCLEOTIDE SEQUENCE [LARGE SCALE GENOMIC DNA]</scope>
    <source>
        <strain evidence="1 2">TGS2-1</strain>
    </source>
</reference>
<dbReference type="OrthoDB" id="2680044at2"/>
<dbReference type="AlphaFoldDB" id="A0A4U2YA81"/>
<organism evidence="1 2">
    <name type="scientific">Brevibacillus antibioticus</name>
    <dbReference type="NCBI Taxonomy" id="2570228"/>
    <lineage>
        <taxon>Bacteria</taxon>
        <taxon>Bacillati</taxon>
        <taxon>Bacillota</taxon>
        <taxon>Bacilli</taxon>
        <taxon>Bacillales</taxon>
        <taxon>Paenibacillaceae</taxon>
        <taxon>Brevibacillus</taxon>
    </lineage>
</organism>
<gene>
    <name evidence="1" type="ORF">E8L90_17930</name>
</gene>
<evidence type="ECO:0000313" key="1">
    <source>
        <dbReference type="EMBL" id="TKI57184.1"/>
    </source>
</evidence>
<sequence length="93" mass="10897">MDIFYNTNFKERNGQITECEVQKFEHGVKTQSVTLKVGTICKMETSKRAESESQFREGTIEEFIRDNIGNPMWAAIRFFDTNRVMRVELITLI</sequence>
<keyword evidence="2" id="KW-1185">Reference proteome</keyword>
<name>A0A4U2YA81_9BACL</name>
<dbReference type="Proteomes" id="UP000307841">
    <property type="component" value="Unassembled WGS sequence"/>
</dbReference>
<proteinExistence type="predicted"/>
<protein>
    <submittedName>
        <fullName evidence="1">Uncharacterized protein</fullName>
    </submittedName>
</protein>
<accession>A0A4U2YA81</accession>
<comment type="caution">
    <text evidence="1">The sequence shown here is derived from an EMBL/GenBank/DDBJ whole genome shotgun (WGS) entry which is preliminary data.</text>
</comment>